<keyword evidence="1 4" id="KW-0732">Signal</keyword>
<reference evidence="6 7" key="1">
    <citation type="submission" date="2023-04" db="EMBL/GenBank/DDBJ databases">
        <title>Genome of Basidiobolus ranarum AG-B5.</title>
        <authorList>
            <person name="Stajich J.E."/>
            <person name="Carter-House D."/>
            <person name="Gryganskyi A."/>
        </authorList>
    </citation>
    <scope>NUCLEOTIDE SEQUENCE [LARGE SCALE GENOMIC DNA]</scope>
    <source>
        <strain evidence="6 7">AG-B5</strain>
    </source>
</reference>
<evidence type="ECO:0000313" key="6">
    <source>
        <dbReference type="EMBL" id="KAK9711102.1"/>
    </source>
</evidence>
<feature type="compositionally biased region" description="Basic and acidic residues" evidence="2">
    <location>
        <begin position="143"/>
        <end position="157"/>
    </location>
</feature>
<feature type="chain" id="PRO_5046932431" description="Yeast cell wall synthesis Kre9/Knh1-like N-terminal domain-containing protein" evidence="4">
    <location>
        <begin position="21"/>
        <end position="199"/>
    </location>
</feature>
<evidence type="ECO:0000313" key="7">
    <source>
        <dbReference type="Proteomes" id="UP001479436"/>
    </source>
</evidence>
<evidence type="ECO:0000256" key="3">
    <source>
        <dbReference type="SAM" id="Phobius"/>
    </source>
</evidence>
<dbReference type="InterPro" id="IPR052982">
    <property type="entry name" value="SRP1/TIP1-like"/>
</dbReference>
<dbReference type="EMBL" id="JASJQH010007303">
    <property type="protein sequence ID" value="KAK9711102.1"/>
    <property type="molecule type" value="Genomic_DNA"/>
</dbReference>
<keyword evidence="3" id="KW-1133">Transmembrane helix</keyword>
<feature type="domain" description="Yeast cell wall synthesis Kre9/Knh1-like N-terminal" evidence="5">
    <location>
        <begin position="29"/>
        <end position="115"/>
    </location>
</feature>
<proteinExistence type="predicted"/>
<keyword evidence="3" id="KW-0812">Transmembrane</keyword>
<evidence type="ECO:0000259" key="5">
    <source>
        <dbReference type="Pfam" id="PF10342"/>
    </source>
</evidence>
<evidence type="ECO:0000256" key="4">
    <source>
        <dbReference type="SAM" id="SignalP"/>
    </source>
</evidence>
<keyword evidence="3" id="KW-0472">Membrane</keyword>
<evidence type="ECO:0000256" key="2">
    <source>
        <dbReference type="SAM" id="MobiDB-lite"/>
    </source>
</evidence>
<gene>
    <name evidence="6" type="ORF">K7432_008037</name>
</gene>
<dbReference type="PANTHER" id="PTHR40633:SF1">
    <property type="entry name" value="GPI ANCHORED SERINE-THREONINE RICH PROTEIN (AFU_ORTHOLOGUE AFUA_1G03630)"/>
    <property type="match status" value="1"/>
</dbReference>
<feature type="signal peptide" evidence="4">
    <location>
        <begin position="1"/>
        <end position="20"/>
    </location>
</feature>
<evidence type="ECO:0000256" key="1">
    <source>
        <dbReference type="ARBA" id="ARBA00022729"/>
    </source>
</evidence>
<dbReference type="PANTHER" id="PTHR40633">
    <property type="entry name" value="MATRIX PROTEIN, PUTATIVE (AFU_ORTHOLOGUE AFUA_8G05410)-RELATED"/>
    <property type="match status" value="1"/>
</dbReference>
<name>A0ABR2VZ80_9FUNG</name>
<keyword evidence="7" id="KW-1185">Reference proteome</keyword>
<dbReference type="Proteomes" id="UP001479436">
    <property type="component" value="Unassembled WGS sequence"/>
</dbReference>
<dbReference type="Pfam" id="PF10342">
    <property type="entry name" value="Kre9_KNH"/>
    <property type="match status" value="1"/>
</dbReference>
<accession>A0ABR2VZ80</accession>
<protein>
    <recommendedName>
        <fullName evidence="5">Yeast cell wall synthesis Kre9/Knh1-like N-terminal domain-containing protein</fullName>
    </recommendedName>
</protein>
<feature type="region of interest" description="Disordered" evidence="2">
    <location>
        <begin position="120"/>
        <end position="175"/>
    </location>
</feature>
<dbReference type="InterPro" id="IPR018466">
    <property type="entry name" value="Kre9/Knh1-like_N"/>
</dbReference>
<comment type="caution">
    <text evidence="6">The sequence shown here is derived from an EMBL/GenBank/DDBJ whole genome shotgun (WGS) entry which is preliminary data.</text>
</comment>
<feature type="transmembrane region" description="Helical" evidence="3">
    <location>
        <begin position="180"/>
        <end position="198"/>
    </location>
</feature>
<organism evidence="6 7">
    <name type="scientific">Basidiobolus ranarum</name>
    <dbReference type="NCBI Taxonomy" id="34480"/>
    <lineage>
        <taxon>Eukaryota</taxon>
        <taxon>Fungi</taxon>
        <taxon>Fungi incertae sedis</taxon>
        <taxon>Zoopagomycota</taxon>
        <taxon>Entomophthoromycotina</taxon>
        <taxon>Basidiobolomycetes</taxon>
        <taxon>Basidiobolales</taxon>
        <taxon>Basidiobolaceae</taxon>
        <taxon>Basidiobolus</taxon>
    </lineage>
</organism>
<sequence>MVNMLLGFALLASLMSVVLGEIQITSPMNSIFRTGTEAHIEWISSGDSDSLGEIDITLMSGSATRLSLIGTVANNVPIKEGVYLWKIPEGLPPAKDYVLRLGSKQQYFYSTNFEVTDQSGPAYPEVLNARGDTRPKKSAPSTTDKDTNSSDSKKSDTSKPATLSDNQKKPVKTKNSATQISTINLIWAIGVAGALIILI</sequence>